<evidence type="ECO:0000313" key="1">
    <source>
        <dbReference type="EMBL" id="CAG9795611.1"/>
    </source>
</evidence>
<organism evidence="1 2">
    <name type="scientific">Diatraea saccharalis</name>
    <name type="common">sugarcane borer</name>
    <dbReference type="NCBI Taxonomy" id="40085"/>
    <lineage>
        <taxon>Eukaryota</taxon>
        <taxon>Metazoa</taxon>
        <taxon>Ecdysozoa</taxon>
        <taxon>Arthropoda</taxon>
        <taxon>Hexapoda</taxon>
        <taxon>Insecta</taxon>
        <taxon>Pterygota</taxon>
        <taxon>Neoptera</taxon>
        <taxon>Endopterygota</taxon>
        <taxon>Lepidoptera</taxon>
        <taxon>Glossata</taxon>
        <taxon>Ditrysia</taxon>
        <taxon>Pyraloidea</taxon>
        <taxon>Crambidae</taxon>
        <taxon>Crambinae</taxon>
        <taxon>Diatraea</taxon>
    </lineage>
</organism>
<gene>
    <name evidence="1" type="ORF">DIATSA_LOCUS12860</name>
</gene>
<name>A0A9N9RG22_9NEOP</name>
<dbReference type="Proteomes" id="UP001153714">
    <property type="component" value="Chromosome 8"/>
</dbReference>
<dbReference type="AlphaFoldDB" id="A0A9N9RG22"/>
<dbReference type="OrthoDB" id="7459695at2759"/>
<proteinExistence type="predicted"/>
<sequence length="131" mass="14194">MPPRVTFGEVDESQEQVAAALVHPHLTDLHTHGTLRACAAATRAGGEGRAVRCARETLDALRRDGDNRPPHVIVVDARQPQMLDATLLANGAYQVSSDSAGYSVAFYNTSPQWLSPICVILMTQYHKGTVK</sequence>
<dbReference type="EMBL" id="OU893339">
    <property type="protein sequence ID" value="CAG9795611.1"/>
    <property type="molecule type" value="Genomic_DNA"/>
</dbReference>
<protein>
    <submittedName>
        <fullName evidence="1">Uncharacterized protein</fullName>
    </submittedName>
</protein>
<keyword evidence="2" id="KW-1185">Reference proteome</keyword>
<evidence type="ECO:0000313" key="2">
    <source>
        <dbReference type="Proteomes" id="UP001153714"/>
    </source>
</evidence>
<accession>A0A9N9RG22</accession>
<reference evidence="1" key="1">
    <citation type="submission" date="2021-12" db="EMBL/GenBank/DDBJ databases">
        <authorList>
            <person name="King R."/>
        </authorList>
    </citation>
    <scope>NUCLEOTIDE SEQUENCE</scope>
</reference>
<reference evidence="1" key="2">
    <citation type="submission" date="2022-10" db="EMBL/GenBank/DDBJ databases">
        <authorList>
            <consortium name="ENA_rothamsted_submissions"/>
            <consortium name="culmorum"/>
            <person name="King R."/>
        </authorList>
    </citation>
    <scope>NUCLEOTIDE SEQUENCE</scope>
</reference>